<gene>
    <name evidence="8" type="ORF">UFOPK3381_00956</name>
</gene>
<dbReference type="Pfam" id="PF12270">
    <property type="entry name" value="Cyt_c_ox_IV"/>
    <property type="match status" value="1"/>
</dbReference>
<accession>A0A6J7DXB0</accession>
<keyword evidence="4 7" id="KW-1133">Transmembrane helix</keyword>
<keyword evidence="2" id="KW-1003">Cell membrane</keyword>
<comment type="catalytic activity">
    <reaction evidence="6">
        <text>4 Fe(II)-[cytochrome c] + O2 + 8 H(+)(in) = 4 Fe(III)-[cytochrome c] + 2 H2O + 4 H(+)(out)</text>
        <dbReference type="Rhea" id="RHEA:11436"/>
        <dbReference type="Rhea" id="RHEA-COMP:10350"/>
        <dbReference type="Rhea" id="RHEA-COMP:14399"/>
        <dbReference type="ChEBI" id="CHEBI:15377"/>
        <dbReference type="ChEBI" id="CHEBI:15378"/>
        <dbReference type="ChEBI" id="CHEBI:15379"/>
        <dbReference type="ChEBI" id="CHEBI:29033"/>
        <dbReference type="ChEBI" id="CHEBI:29034"/>
        <dbReference type="EC" id="7.1.1.9"/>
    </reaction>
</comment>
<feature type="transmembrane region" description="Helical" evidence="7">
    <location>
        <begin position="31"/>
        <end position="52"/>
    </location>
</feature>
<evidence type="ECO:0000313" key="8">
    <source>
        <dbReference type="EMBL" id="CAB4873650.1"/>
    </source>
</evidence>
<evidence type="ECO:0000256" key="7">
    <source>
        <dbReference type="SAM" id="Phobius"/>
    </source>
</evidence>
<keyword evidence="5 7" id="KW-0472">Membrane</keyword>
<dbReference type="EMBL" id="CAFBLN010000039">
    <property type="protein sequence ID" value="CAB4873650.1"/>
    <property type="molecule type" value="Genomic_DNA"/>
</dbReference>
<evidence type="ECO:0000256" key="5">
    <source>
        <dbReference type="ARBA" id="ARBA00023136"/>
    </source>
</evidence>
<evidence type="ECO:0000256" key="3">
    <source>
        <dbReference type="ARBA" id="ARBA00022692"/>
    </source>
</evidence>
<dbReference type="GO" id="GO:0022900">
    <property type="term" value="P:electron transport chain"/>
    <property type="evidence" value="ECO:0007669"/>
    <property type="project" value="InterPro"/>
</dbReference>
<evidence type="ECO:0000256" key="1">
    <source>
        <dbReference type="ARBA" id="ARBA00004651"/>
    </source>
</evidence>
<comment type="subcellular location">
    <subcellularLocation>
        <location evidence="1">Cell membrane</location>
        <topology evidence="1">Multi-pass membrane protein</topology>
    </subcellularLocation>
</comment>
<dbReference type="AlphaFoldDB" id="A0A6J7DXB0"/>
<feature type="transmembrane region" description="Helical" evidence="7">
    <location>
        <begin position="7"/>
        <end position="25"/>
    </location>
</feature>
<dbReference type="GO" id="GO:0005886">
    <property type="term" value="C:plasma membrane"/>
    <property type="evidence" value="ECO:0007669"/>
    <property type="project" value="UniProtKB-SubCell"/>
</dbReference>
<name>A0A6J7DXB0_9ZZZZ</name>
<protein>
    <submittedName>
        <fullName evidence="8">Unannotated protein</fullName>
    </submittedName>
</protein>
<evidence type="ECO:0000256" key="4">
    <source>
        <dbReference type="ARBA" id="ARBA00022989"/>
    </source>
</evidence>
<proteinExistence type="predicted"/>
<keyword evidence="3 7" id="KW-0812">Transmembrane</keyword>
<feature type="transmembrane region" description="Helical" evidence="7">
    <location>
        <begin position="104"/>
        <end position="122"/>
    </location>
</feature>
<dbReference type="InterPro" id="IPR021050">
    <property type="entry name" value="Cyt_c_oxidase_su4_actinobac"/>
</dbReference>
<evidence type="ECO:0000256" key="2">
    <source>
        <dbReference type="ARBA" id="ARBA00022475"/>
    </source>
</evidence>
<organism evidence="8">
    <name type="scientific">freshwater metagenome</name>
    <dbReference type="NCBI Taxonomy" id="449393"/>
    <lineage>
        <taxon>unclassified sequences</taxon>
        <taxon>metagenomes</taxon>
        <taxon>ecological metagenomes</taxon>
    </lineage>
</organism>
<reference evidence="8" key="1">
    <citation type="submission" date="2020-05" db="EMBL/GenBank/DDBJ databases">
        <authorList>
            <person name="Chiriac C."/>
            <person name="Salcher M."/>
            <person name="Ghai R."/>
            <person name="Kavagutti S V."/>
        </authorList>
    </citation>
    <scope>NUCLEOTIDE SEQUENCE</scope>
</reference>
<dbReference type="GO" id="GO:0004129">
    <property type="term" value="F:cytochrome-c oxidase activity"/>
    <property type="evidence" value="ECO:0007669"/>
    <property type="project" value="UniProtKB-EC"/>
</dbReference>
<feature type="transmembrane region" description="Helical" evidence="7">
    <location>
        <begin position="73"/>
        <end position="98"/>
    </location>
</feature>
<evidence type="ECO:0000256" key="6">
    <source>
        <dbReference type="ARBA" id="ARBA00047816"/>
    </source>
</evidence>
<sequence length="130" mass="14241">MRVEAKILLWLGLFFGIMCAVYWTWSMENAGGVMMFFGTGLCLLPGSYYYWWSRRMGPRAEDDPNATQESGAGYVDAFPGSSIFPFTLGMGAFCIVLAMVFGSWMLIPGLALVIWAALGGIAEGRRGGTR</sequence>